<feature type="compositionally biased region" description="Low complexity" evidence="1">
    <location>
        <begin position="420"/>
        <end position="434"/>
    </location>
</feature>
<feature type="compositionally biased region" description="Basic residues" evidence="1">
    <location>
        <begin position="357"/>
        <end position="369"/>
    </location>
</feature>
<name>A0ABN9U2D3_9DINO</name>
<dbReference type="Gene3D" id="1.20.58.2220">
    <property type="entry name" value="Formin, FH2 domain"/>
    <property type="match status" value="1"/>
</dbReference>
<feature type="compositionally biased region" description="Low complexity" evidence="1">
    <location>
        <begin position="378"/>
        <end position="387"/>
    </location>
</feature>
<reference evidence="3" key="1">
    <citation type="submission" date="2023-10" db="EMBL/GenBank/DDBJ databases">
        <authorList>
            <person name="Chen Y."/>
            <person name="Shah S."/>
            <person name="Dougan E. K."/>
            <person name="Thang M."/>
            <person name="Chan C."/>
        </authorList>
    </citation>
    <scope>NUCLEOTIDE SEQUENCE [LARGE SCALE GENOMIC DNA]</scope>
</reference>
<dbReference type="EMBL" id="CAUYUJ010015321">
    <property type="protein sequence ID" value="CAK0852537.1"/>
    <property type="molecule type" value="Genomic_DNA"/>
</dbReference>
<dbReference type="PANTHER" id="PTHR45920">
    <property type="entry name" value="FORMIN HOMOLOGY 2 DOMAIN CONTAINING, ISOFORM I"/>
    <property type="match status" value="1"/>
</dbReference>
<dbReference type="SUPFAM" id="SSF101447">
    <property type="entry name" value="Formin homology 2 domain (FH2 domain)"/>
    <property type="match status" value="1"/>
</dbReference>
<dbReference type="Proteomes" id="UP001189429">
    <property type="component" value="Unassembled WGS sequence"/>
</dbReference>
<evidence type="ECO:0000313" key="3">
    <source>
        <dbReference type="EMBL" id="CAK0852537.1"/>
    </source>
</evidence>
<dbReference type="PANTHER" id="PTHR45920:SF7">
    <property type="entry name" value="FORMIN-G"/>
    <property type="match status" value="1"/>
</dbReference>
<dbReference type="InterPro" id="IPR015425">
    <property type="entry name" value="FH2_Formin"/>
</dbReference>
<gene>
    <name evidence="3" type="ORF">PCOR1329_LOCUS44289</name>
</gene>
<feature type="domain" description="FH2" evidence="2">
    <location>
        <begin position="1"/>
        <end position="265"/>
    </location>
</feature>
<organism evidence="3 4">
    <name type="scientific">Prorocentrum cordatum</name>
    <dbReference type="NCBI Taxonomy" id="2364126"/>
    <lineage>
        <taxon>Eukaryota</taxon>
        <taxon>Sar</taxon>
        <taxon>Alveolata</taxon>
        <taxon>Dinophyceae</taxon>
        <taxon>Prorocentrales</taxon>
        <taxon>Prorocentraceae</taxon>
        <taxon>Prorocentrum</taxon>
    </lineage>
</organism>
<protein>
    <recommendedName>
        <fullName evidence="2">FH2 domain-containing protein</fullName>
    </recommendedName>
</protein>
<evidence type="ECO:0000259" key="2">
    <source>
        <dbReference type="PROSITE" id="PS51444"/>
    </source>
</evidence>
<sequence length="460" mass="51477">MWVIGQLPASKQRMELWHFVRTYKEQEEQFRANLSDFRDVVRAFGEAEALHTVLGLTLAVGNYLNGGTNRGQADGFDLEALEKIESIKDPEGNDIRSFIFRVLFEEMAEKAAEFVEEMNPLFMNVSRRLAKDSSGTEKLSKSARITYEDFDNCVKVLEQEFNKQNEIMTMILQHCEDPADPFRLRMPQEFAEAKSSIESLVKLKDEVKQHYTELLKYFNVKSMKSSDFCLLRPRHCCAIWEFRPRALPGRVHGARVLPRQAPQCRPARGIVEVQGARPGDEGGPPGPEEAPREEAQPLRPQGHQERDQDPRRRRRRATQHFRGRAAQRRRRAPEAGRQGRPAEGQGEGAARYEGRRAGPRRRSRPRRRSGGGPGGAAVGAHAEAALGQGQGQGAAGAARREGRGARTRRRTCPRYRGRSTRVGSRVAAASADAEAVADEGQRQGQGAATAEGRPAARPRR</sequence>
<feature type="compositionally biased region" description="Basic residues" evidence="1">
    <location>
        <begin position="405"/>
        <end position="419"/>
    </location>
</feature>
<feature type="compositionally biased region" description="Basic residues" evidence="1">
    <location>
        <begin position="311"/>
        <end position="331"/>
    </location>
</feature>
<proteinExistence type="predicted"/>
<feature type="compositionally biased region" description="Low complexity" evidence="1">
    <location>
        <begin position="335"/>
        <end position="349"/>
    </location>
</feature>
<feature type="non-terminal residue" evidence="3">
    <location>
        <position position="460"/>
    </location>
</feature>
<evidence type="ECO:0000313" key="4">
    <source>
        <dbReference type="Proteomes" id="UP001189429"/>
    </source>
</evidence>
<comment type="caution">
    <text evidence="3">The sequence shown here is derived from an EMBL/GenBank/DDBJ whole genome shotgun (WGS) entry which is preliminary data.</text>
</comment>
<dbReference type="Pfam" id="PF02181">
    <property type="entry name" value="FH2"/>
    <property type="match status" value="1"/>
</dbReference>
<feature type="region of interest" description="Disordered" evidence="1">
    <location>
        <begin position="263"/>
        <end position="460"/>
    </location>
</feature>
<dbReference type="PROSITE" id="PS51444">
    <property type="entry name" value="FH2"/>
    <property type="match status" value="1"/>
</dbReference>
<dbReference type="InterPro" id="IPR042201">
    <property type="entry name" value="FH2_Formin_sf"/>
</dbReference>
<keyword evidence="4" id="KW-1185">Reference proteome</keyword>
<evidence type="ECO:0000256" key="1">
    <source>
        <dbReference type="SAM" id="MobiDB-lite"/>
    </source>
</evidence>
<feature type="compositionally biased region" description="Basic and acidic residues" evidence="1">
    <location>
        <begin position="289"/>
        <end position="310"/>
    </location>
</feature>
<accession>A0ABN9U2D3</accession>